<dbReference type="HOGENOM" id="CLU_067857_0_0_1"/>
<dbReference type="InterPro" id="IPR000782">
    <property type="entry name" value="FAS1_domain"/>
</dbReference>
<dbReference type="InterPro" id="IPR050904">
    <property type="entry name" value="Adhesion/Biosynth-related"/>
</dbReference>
<evidence type="ECO:0000313" key="4">
    <source>
        <dbReference type="EMBL" id="CAZ84263.1"/>
    </source>
</evidence>
<feature type="chain" id="PRO_5012745479" evidence="2">
    <location>
        <begin position="16"/>
        <end position="339"/>
    </location>
</feature>
<dbReference type="PANTHER" id="PTHR10900:SF77">
    <property type="entry name" value="FI19380P1"/>
    <property type="match status" value="1"/>
</dbReference>
<protein>
    <submittedName>
        <fullName evidence="4">(Perigord truffle) hypothetical protein</fullName>
    </submittedName>
</protein>
<dbReference type="SUPFAM" id="SSF82153">
    <property type="entry name" value="FAS1 domain"/>
    <property type="match status" value="2"/>
</dbReference>
<evidence type="ECO:0000256" key="1">
    <source>
        <dbReference type="SAM" id="MobiDB-lite"/>
    </source>
</evidence>
<dbReference type="AlphaFoldDB" id="D5GIC0"/>
<dbReference type="GO" id="GO:0007155">
    <property type="term" value="P:cell adhesion"/>
    <property type="evidence" value="ECO:0007669"/>
    <property type="project" value="TreeGrafter"/>
</dbReference>
<gene>
    <name evidence="4" type="ORF">GSTUM_00008418001</name>
</gene>
<dbReference type="InterPro" id="IPR036378">
    <property type="entry name" value="FAS1_dom_sf"/>
</dbReference>
<keyword evidence="5" id="KW-1185">Reference proteome</keyword>
<dbReference type="GO" id="GO:0030198">
    <property type="term" value="P:extracellular matrix organization"/>
    <property type="evidence" value="ECO:0007669"/>
    <property type="project" value="TreeGrafter"/>
</dbReference>
<dbReference type="SMART" id="SM00554">
    <property type="entry name" value="FAS1"/>
    <property type="match status" value="2"/>
</dbReference>
<dbReference type="Proteomes" id="UP000006911">
    <property type="component" value="Unassembled WGS sequence"/>
</dbReference>
<feature type="domain" description="FAS1" evidence="3">
    <location>
        <begin position="182"/>
        <end position="301"/>
    </location>
</feature>
<feature type="signal peptide" evidence="2">
    <location>
        <begin position="1"/>
        <end position="15"/>
    </location>
</feature>
<organism evidence="4 5">
    <name type="scientific">Tuber melanosporum (strain Mel28)</name>
    <name type="common">Perigord black truffle</name>
    <dbReference type="NCBI Taxonomy" id="656061"/>
    <lineage>
        <taxon>Eukaryota</taxon>
        <taxon>Fungi</taxon>
        <taxon>Dikarya</taxon>
        <taxon>Ascomycota</taxon>
        <taxon>Pezizomycotina</taxon>
        <taxon>Pezizomycetes</taxon>
        <taxon>Pezizales</taxon>
        <taxon>Tuberaceae</taxon>
        <taxon>Tuber</taxon>
    </lineage>
</organism>
<feature type="domain" description="FAS1" evidence="3">
    <location>
        <begin position="15"/>
        <end position="180"/>
    </location>
</feature>
<accession>D5GIC0</accession>
<dbReference type="InParanoid" id="D5GIC0"/>
<dbReference type="Pfam" id="PF02469">
    <property type="entry name" value="Fasciclin"/>
    <property type="match status" value="1"/>
</dbReference>
<reference evidence="4 5" key="1">
    <citation type="journal article" date="2010" name="Nature">
        <title>Perigord black truffle genome uncovers evolutionary origins and mechanisms of symbiosis.</title>
        <authorList>
            <person name="Martin F."/>
            <person name="Kohler A."/>
            <person name="Murat C."/>
            <person name="Balestrini R."/>
            <person name="Coutinho P.M."/>
            <person name="Jaillon O."/>
            <person name="Montanini B."/>
            <person name="Morin E."/>
            <person name="Noel B."/>
            <person name="Percudani R."/>
            <person name="Porcel B."/>
            <person name="Rubini A."/>
            <person name="Amicucci A."/>
            <person name="Amselem J."/>
            <person name="Anthouard V."/>
            <person name="Arcioni S."/>
            <person name="Artiguenave F."/>
            <person name="Aury J.M."/>
            <person name="Ballario P."/>
            <person name="Bolchi A."/>
            <person name="Brenna A."/>
            <person name="Brun A."/>
            <person name="Buee M."/>
            <person name="Cantarel B."/>
            <person name="Chevalier G."/>
            <person name="Couloux A."/>
            <person name="Da Silva C."/>
            <person name="Denoeud F."/>
            <person name="Duplessis S."/>
            <person name="Ghignone S."/>
            <person name="Hilselberger B."/>
            <person name="Iotti M."/>
            <person name="Marcais B."/>
            <person name="Mello A."/>
            <person name="Miranda M."/>
            <person name="Pacioni G."/>
            <person name="Quesneville H."/>
            <person name="Riccioni C."/>
            <person name="Ruotolo R."/>
            <person name="Splivallo R."/>
            <person name="Stocchi V."/>
            <person name="Tisserant E."/>
            <person name="Viscomi A.R."/>
            <person name="Zambonelli A."/>
            <person name="Zampieri E."/>
            <person name="Henrissat B."/>
            <person name="Lebrun M.H."/>
            <person name="Paolocci F."/>
            <person name="Bonfante P."/>
            <person name="Ottonello S."/>
            <person name="Wincker P."/>
        </authorList>
    </citation>
    <scope>NUCLEOTIDE SEQUENCE [LARGE SCALE GENOMIC DNA]</scope>
    <source>
        <strain evidence="4 5">Mel28</strain>
    </source>
</reference>
<dbReference type="GO" id="GO:0050839">
    <property type="term" value="F:cell adhesion molecule binding"/>
    <property type="evidence" value="ECO:0007669"/>
    <property type="project" value="TreeGrafter"/>
</dbReference>
<evidence type="ECO:0000256" key="2">
    <source>
        <dbReference type="SAM" id="SignalP"/>
    </source>
</evidence>
<dbReference type="KEGG" id="tml:GSTUM_00008418001"/>
<dbReference type="STRING" id="656061.D5GIC0"/>
<sequence length="339" mass="36468">MKFLSLAFLATPALAQTLKEALDGQSLGKQFAQQIDGNQKAQEALVPPGKSAVTLFLPTDNALDKHSSNAPPPLRRSKRQQTPLSDREIAYMSGDGKADLMSLSQDKIIPSQSVDPTTGKQDITLADGTGDGKQAQRLLARGNVSIPDISMFGGLGAKSKIVAGDIEFDCGIIHFVDTILDVPQRCSSSIKSLGYKNFQDALAGAGLLGLIDKPDTTVFTYADDVFTPKADKSEKTLKQHIVPNFVAYSPVLDDVKTLTTAANTTLKVRFEYGQYFINDSPIIKSNIICNNGVVHTLGKLLVVDKIVPYYPSSSDAASGRANQMTIVVALFLAAWNYIV</sequence>
<dbReference type="GeneID" id="9184679"/>
<keyword evidence="2" id="KW-0732">Signal</keyword>
<name>D5GIC0_TUBMM</name>
<feature type="region of interest" description="Disordered" evidence="1">
    <location>
        <begin position="62"/>
        <end position="85"/>
    </location>
</feature>
<dbReference type="EMBL" id="FN430326">
    <property type="protein sequence ID" value="CAZ84263.1"/>
    <property type="molecule type" value="Genomic_DNA"/>
</dbReference>
<dbReference type="eggNOG" id="KOG1437">
    <property type="taxonomic scope" value="Eukaryota"/>
</dbReference>
<dbReference type="GO" id="GO:0031012">
    <property type="term" value="C:extracellular matrix"/>
    <property type="evidence" value="ECO:0007669"/>
    <property type="project" value="TreeGrafter"/>
</dbReference>
<dbReference type="Gene3D" id="2.30.180.10">
    <property type="entry name" value="FAS1 domain"/>
    <property type="match status" value="2"/>
</dbReference>
<evidence type="ECO:0000313" key="5">
    <source>
        <dbReference type="Proteomes" id="UP000006911"/>
    </source>
</evidence>
<dbReference type="PROSITE" id="PS50213">
    <property type="entry name" value="FAS1"/>
    <property type="match status" value="2"/>
</dbReference>
<proteinExistence type="predicted"/>
<evidence type="ECO:0000259" key="3">
    <source>
        <dbReference type="PROSITE" id="PS50213"/>
    </source>
</evidence>
<dbReference type="RefSeq" id="XP_002840072.1">
    <property type="nucleotide sequence ID" value="XM_002840026.1"/>
</dbReference>
<dbReference type="PANTHER" id="PTHR10900">
    <property type="entry name" value="PERIOSTIN-RELATED"/>
    <property type="match status" value="1"/>
</dbReference>